<feature type="compositionally biased region" description="Basic and acidic residues" evidence="1">
    <location>
        <begin position="41"/>
        <end position="50"/>
    </location>
</feature>
<dbReference type="AlphaFoldDB" id="M8A1X8"/>
<evidence type="ECO:0000256" key="1">
    <source>
        <dbReference type="SAM" id="MobiDB-lite"/>
    </source>
</evidence>
<proteinExistence type="predicted"/>
<protein>
    <submittedName>
        <fullName evidence="2">Uncharacterized protein</fullName>
    </submittedName>
</protein>
<feature type="compositionally biased region" description="Low complexity" evidence="1">
    <location>
        <begin position="31"/>
        <end position="40"/>
    </location>
</feature>
<accession>M8A1X8</accession>
<feature type="region of interest" description="Disordered" evidence="1">
    <location>
        <begin position="68"/>
        <end position="104"/>
    </location>
</feature>
<feature type="region of interest" description="Disordered" evidence="1">
    <location>
        <begin position="1"/>
        <end position="56"/>
    </location>
</feature>
<sequence>MRWQRNAAQLDGGKAAPDLGSGAAREVRRFVGQSGSGVQQQERRTRKEAKAQVAGRLGRLEGRRSRWLPAAAAAPARRWRHTEGSGKGRSSRSLMRRRLEVDEL</sequence>
<name>M8A1X8_TRIUA</name>
<dbReference type="EMBL" id="KD032966">
    <property type="protein sequence ID" value="EMS66347.1"/>
    <property type="molecule type" value="Genomic_DNA"/>
</dbReference>
<organism evidence="2">
    <name type="scientific">Triticum urartu</name>
    <name type="common">Red wild einkorn</name>
    <name type="synonym">Crithodium urartu</name>
    <dbReference type="NCBI Taxonomy" id="4572"/>
    <lineage>
        <taxon>Eukaryota</taxon>
        <taxon>Viridiplantae</taxon>
        <taxon>Streptophyta</taxon>
        <taxon>Embryophyta</taxon>
        <taxon>Tracheophyta</taxon>
        <taxon>Spermatophyta</taxon>
        <taxon>Magnoliopsida</taxon>
        <taxon>Liliopsida</taxon>
        <taxon>Poales</taxon>
        <taxon>Poaceae</taxon>
        <taxon>BOP clade</taxon>
        <taxon>Pooideae</taxon>
        <taxon>Triticodae</taxon>
        <taxon>Triticeae</taxon>
        <taxon>Triticinae</taxon>
        <taxon>Triticum</taxon>
    </lineage>
</organism>
<reference evidence="2" key="1">
    <citation type="journal article" date="2013" name="Nature">
        <title>Draft genome of the wheat A-genome progenitor Triticum urartu.</title>
        <authorList>
            <person name="Ling H.Q."/>
            <person name="Zhao S."/>
            <person name="Liu D."/>
            <person name="Wang J."/>
            <person name="Sun H."/>
            <person name="Zhang C."/>
            <person name="Fan H."/>
            <person name="Li D."/>
            <person name="Dong L."/>
            <person name="Tao Y."/>
            <person name="Gao C."/>
            <person name="Wu H."/>
            <person name="Li Y."/>
            <person name="Cui Y."/>
            <person name="Guo X."/>
            <person name="Zheng S."/>
            <person name="Wang B."/>
            <person name="Yu K."/>
            <person name="Liang Q."/>
            <person name="Yang W."/>
            <person name="Lou X."/>
            <person name="Chen J."/>
            <person name="Feng M."/>
            <person name="Jian J."/>
            <person name="Zhang X."/>
            <person name="Luo G."/>
            <person name="Jiang Y."/>
            <person name="Liu J."/>
            <person name="Wang Z."/>
            <person name="Sha Y."/>
            <person name="Zhang B."/>
            <person name="Wu H."/>
            <person name="Tang D."/>
            <person name="Shen Q."/>
            <person name="Xue P."/>
            <person name="Zou S."/>
            <person name="Wang X."/>
            <person name="Liu X."/>
            <person name="Wang F."/>
            <person name="Yang Y."/>
            <person name="An X."/>
            <person name="Dong Z."/>
            <person name="Zhang K."/>
            <person name="Zhang X."/>
            <person name="Luo M.C."/>
            <person name="Dvorak J."/>
            <person name="Tong Y."/>
            <person name="Wang J."/>
            <person name="Yang H."/>
            <person name="Li Z."/>
            <person name="Wang D."/>
            <person name="Zhang A."/>
            <person name="Wang J."/>
        </authorList>
    </citation>
    <scope>NUCLEOTIDE SEQUENCE</scope>
</reference>
<gene>
    <name evidence="2" type="ORF">TRIUR3_31217</name>
</gene>
<evidence type="ECO:0000313" key="2">
    <source>
        <dbReference type="EMBL" id="EMS66347.1"/>
    </source>
</evidence>